<dbReference type="Gene3D" id="3.30.559.10">
    <property type="entry name" value="Chloramphenicol acetyltransferase-like domain"/>
    <property type="match status" value="1"/>
</dbReference>
<feature type="domain" description="2-oxoacid dehydrogenase acyltransferase catalytic" evidence="1">
    <location>
        <begin position="213"/>
        <end position="266"/>
    </location>
</feature>
<gene>
    <name evidence="2" type="ORF">JZM60_14880</name>
</gene>
<dbReference type="Proteomes" id="UP000663651">
    <property type="component" value="Chromosome"/>
</dbReference>
<accession>A0ABX7Q8T4</accession>
<reference evidence="2 3" key="1">
    <citation type="submission" date="2021-03" db="EMBL/GenBank/DDBJ databases">
        <title>Geobacter metallireducens gen. nov. sp. nov., a microorganism capable of coupling the complete oxidation of organic compounds to the reduction of iron and other metals.</title>
        <authorList>
            <person name="Li Y."/>
        </authorList>
    </citation>
    <scope>NUCLEOTIDE SEQUENCE [LARGE SCALE GENOMIC DNA]</scope>
    <source>
        <strain evidence="2 3">Jerry-YX</strain>
    </source>
</reference>
<dbReference type="EMBL" id="CP071382">
    <property type="protein sequence ID" value="QSV47455.1"/>
    <property type="molecule type" value="Genomic_DNA"/>
</dbReference>
<protein>
    <submittedName>
        <fullName evidence="2">2-oxo acid dehydrogenase subunit E2</fullName>
    </submittedName>
</protein>
<organism evidence="2 3">
    <name type="scientific">Geobacter benzoatilyticus</name>
    <dbReference type="NCBI Taxonomy" id="2815309"/>
    <lineage>
        <taxon>Bacteria</taxon>
        <taxon>Pseudomonadati</taxon>
        <taxon>Thermodesulfobacteriota</taxon>
        <taxon>Desulfuromonadia</taxon>
        <taxon>Geobacterales</taxon>
        <taxon>Geobacteraceae</taxon>
        <taxon>Geobacter</taxon>
    </lineage>
</organism>
<dbReference type="SUPFAM" id="SSF52777">
    <property type="entry name" value="CoA-dependent acyltransferases"/>
    <property type="match status" value="1"/>
</dbReference>
<name>A0ABX7Q8T4_9BACT</name>
<evidence type="ECO:0000313" key="2">
    <source>
        <dbReference type="EMBL" id="QSV47455.1"/>
    </source>
</evidence>
<evidence type="ECO:0000313" key="3">
    <source>
        <dbReference type="Proteomes" id="UP000663651"/>
    </source>
</evidence>
<sequence>MRDSSEDFGNLYESIKPDRASRAFWSLNREMNPANKVSFIRYIDCAGIEQLRRYASEKFGFKPSYATIVTKSASLALKEYPYANRLLLDNFFRKRMVQFHNCDITVAVEKNVEQNEAIVLAETIYGVEEKDMKTMQQEVMAMSNPKTDANDRWTLFYNLLTKLPVFLSKLIIGMPKYSVRLWIKHRGGACFVNSPARYGVDFLVADMLWPLTVSYGWAKDRPSVVEGELCVRKTMPLIIIFDRRIMAGVPAAKFFNRLAEILENADEELKGHCVVGH</sequence>
<dbReference type="InterPro" id="IPR001078">
    <property type="entry name" value="2-oxoacid_DH_actylTfrase"/>
</dbReference>
<evidence type="ECO:0000259" key="1">
    <source>
        <dbReference type="Pfam" id="PF00198"/>
    </source>
</evidence>
<proteinExistence type="predicted"/>
<dbReference type="InterPro" id="IPR023213">
    <property type="entry name" value="CAT-like_dom_sf"/>
</dbReference>
<keyword evidence="3" id="KW-1185">Reference proteome</keyword>
<dbReference type="Pfam" id="PF00198">
    <property type="entry name" value="2-oxoacid_dh"/>
    <property type="match status" value="2"/>
</dbReference>
<feature type="domain" description="2-oxoacid dehydrogenase acyltransferase catalytic" evidence="1">
    <location>
        <begin position="32"/>
        <end position="142"/>
    </location>
</feature>